<dbReference type="Proteomes" id="UP000830158">
    <property type="component" value="Chromosome"/>
</dbReference>
<evidence type="ECO:0000256" key="3">
    <source>
        <dbReference type="ARBA" id="ARBA00022989"/>
    </source>
</evidence>
<dbReference type="PROSITE" id="PS50850">
    <property type="entry name" value="MFS"/>
    <property type="match status" value="1"/>
</dbReference>
<evidence type="ECO:0000256" key="6">
    <source>
        <dbReference type="SAM" id="Phobius"/>
    </source>
</evidence>
<feature type="transmembrane region" description="Helical" evidence="6">
    <location>
        <begin position="274"/>
        <end position="293"/>
    </location>
</feature>
<dbReference type="InterPro" id="IPR020846">
    <property type="entry name" value="MFS_dom"/>
</dbReference>
<feature type="transmembrane region" description="Helical" evidence="6">
    <location>
        <begin position="454"/>
        <end position="473"/>
    </location>
</feature>
<keyword evidence="2 6" id="KW-0812">Transmembrane</keyword>
<feature type="transmembrane region" description="Helical" evidence="6">
    <location>
        <begin position="196"/>
        <end position="218"/>
    </location>
</feature>
<dbReference type="Gene3D" id="1.20.1250.20">
    <property type="entry name" value="MFS general substrate transporter like domains"/>
    <property type="match status" value="1"/>
</dbReference>
<dbReference type="Pfam" id="PF07690">
    <property type="entry name" value="MFS_1"/>
    <property type="match status" value="1"/>
</dbReference>
<keyword evidence="9" id="KW-1185">Reference proteome</keyword>
<evidence type="ECO:0000259" key="7">
    <source>
        <dbReference type="PROSITE" id="PS50850"/>
    </source>
</evidence>
<gene>
    <name evidence="8" type="ORF">L1857_12975</name>
</gene>
<feature type="transmembrane region" description="Helical" evidence="6">
    <location>
        <begin position="305"/>
        <end position="325"/>
    </location>
</feature>
<dbReference type="Gene3D" id="1.20.1720.10">
    <property type="entry name" value="Multidrug resistance protein D"/>
    <property type="match status" value="1"/>
</dbReference>
<evidence type="ECO:0000256" key="5">
    <source>
        <dbReference type="SAM" id="MobiDB-lite"/>
    </source>
</evidence>
<evidence type="ECO:0000256" key="2">
    <source>
        <dbReference type="ARBA" id="ARBA00022692"/>
    </source>
</evidence>
<evidence type="ECO:0000256" key="1">
    <source>
        <dbReference type="ARBA" id="ARBA00004651"/>
    </source>
</evidence>
<dbReference type="SUPFAM" id="SSF103473">
    <property type="entry name" value="MFS general substrate transporter"/>
    <property type="match status" value="1"/>
</dbReference>
<comment type="subcellular location">
    <subcellularLocation>
        <location evidence="1">Cell membrane</location>
        <topology evidence="1">Multi-pass membrane protein</topology>
    </subcellularLocation>
</comment>
<dbReference type="InterPro" id="IPR036259">
    <property type="entry name" value="MFS_trans_sf"/>
</dbReference>
<evidence type="ECO:0000313" key="8">
    <source>
        <dbReference type="EMBL" id="UQS23674.1"/>
    </source>
</evidence>
<accession>A0ABY4NUC5</accession>
<protein>
    <submittedName>
        <fullName evidence="8">MFS transporter</fullName>
    </submittedName>
</protein>
<feature type="transmembrane region" description="Helical" evidence="6">
    <location>
        <begin position="81"/>
        <end position="99"/>
    </location>
</feature>
<feature type="transmembrane region" description="Helical" evidence="6">
    <location>
        <begin position="238"/>
        <end position="259"/>
    </location>
</feature>
<evidence type="ECO:0000313" key="9">
    <source>
        <dbReference type="Proteomes" id="UP000830158"/>
    </source>
</evidence>
<dbReference type="InterPro" id="IPR011701">
    <property type="entry name" value="MFS"/>
</dbReference>
<sequence>MTGSGVALPHIRRDTGASLDALQWVVHGYNLTFASFMLACGSLADRFGRRRVFIGGAVLFTVASLVSAATSDILLLDVMRGLAGVGAAALLTSGSAILATSFDGAARTRAFAAVGIVTGGGLAMGAMAAGTLADALGWRWFFGLHALLMLLVLLAVPFLPESRGAVTARVDSVGTATFVTSLFLLMLGVVEGPRWGWGSAGVVGLLAGSVVLMVAFVLVERRARHPMLDLRLLRNAKFMALCLIPVVVSFSFVILLPLLPNYLVAANGASSKTAGATMLLMTLPILVTPLLAAKLIRWGLTTRHVLGLSLVCLTGGVTWLAAVLQAGMSLTALSGPLITLGVGLGLNFGLIDGAALTVVAPEATGTAAGLLNVLRLGSEAIAIAVVGTVLVDLVQGSLGDGLGGFPAYRGRAGELADSVNAGDLTGPLSEVPAEIRPEFSDFVTSGLTGAWQTVLWASAAICAVLSVLIYVMLAGPRRGQSRAAAGAEPRRDHRAPHPAGRVGSGPRPAAERTPEP</sequence>
<name>A0ABY4NUC5_9PSEU</name>
<feature type="domain" description="Major facilitator superfamily (MFS) profile" evidence="7">
    <location>
        <begin position="1"/>
        <end position="477"/>
    </location>
</feature>
<organism evidence="8 9">
    <name type="scientific">Amycolatopsis thermalba</name>
    <dbReference type="NCBI Taxonomy" id="944492"/>
    <lineage>
        <taxon>Bacteria</taxon>
        <taxon>Bacillati</taxon>
        <taxon>Actinomycetota</taxon>
        <taxon>Actinomycetes</taxon>
        <taxon>Pseudonocardiales</taxon>
        <taxon>Pseudonocardiaceae</taxon>
        <taxon>Amycolatopsis</taxon>
    </lineage>
</organism>
<feature type="transmembrane region" description="Helical" evidence="6">
    <location>
        <begin position="21"/>
        <end position="40"/>
    </location>
</feature>
<proteinExistence type="predicted"/>
<feature type="transmembrane region" description="Helical" evidence="6">
    <location>
        <begin position="372"/>
        <end position="391"/>
    </location>
</feature>
<keyword evidence="4 6" id="KW-0472">Membrane</keyword>
<feature type="transmembrane region" description="Helical" evidence="6">
    <location>
        <begin position="172"/>
        <end position="190"/>
    </location>
</feature>
<feature type="transmembrane region" description="Helical" evidence="6">
    <location>
        <begin position="337"/>
        <end position="360"/>
    </location>
</feature>
<dbReference type="EMBL" id="CP091196">
    <property type="protein sequence ID" value="UQS23674.1"/>
    <property type="molecule type" value="Genomic_DNA"/>
</dbReference>
<feature type="transmembrane region" description="Helical" evidence="6">
    <location>
        <begin position="138"/>
        <end position="160"/>
    </location>
</feature>
<feature type="transmembrane region" description="Helical" evidence="6">
    <location>
        <begin position="111"/>
        <end position="132"/>
    </location>
</feature>
<reference evidence="8" key="1">
    <citation type="submission" date="2022-01" db="EMBL/GenBank/DDBJ databases">
        <title>PSI-footprinting approach for the identification of protein synthesis inhibitor producers.</title>
        <authorList>
            <person name="Handel F."/>
            <person name="Kulik A."/>
            <person name="Wex K.W."/>
            <person name="Berscheid A."/>
            <person name="Saur J.S."/>
            <person name="Winkler A."/>
            <person name="Wibberg D."/>
            <person name="Kalinowski J."/>
            <person name="Broetz-Oesterhelt H."/>
            <person name="Mast Y."/>
        </authorList>
    </citation>
    <scope>NUCLEOTIDE SEQUENCE</scope>
    <source>
        <strain evidence="8">KNN 49.3e</strain>
    </source>
</reference>
<dbReference type="PANTHER" id="PTHR42718:SF49">
    <property type="entry name" value="EXPORT PROTEIN"/>
    <property type="match status" value="1"/>
</dbReference>
<evidence type="ECO:0000256" key="4">
    <source>
        <dbReference type="ARBA" id="ARBA00023136"/>
    </source>
</evidence>
<dbReference type="CDD" id="cd17321">
    <property type="entry name" value="MFS_MMR_MDR_like"/>
    <property type="match status" value="1"/>
</dbReference>
<dbReference type="PANTHER" id="PTHR42718">
    <property type="entry name" value="MAJOR FACILITATOR SUPERFAMILY MULTIDRUG TRANSPORTER MFSC"/>
    <property type="match status" value="1"/>
</dbReference>
<feature type="transmembrane region" description="Helical" evidence="6">
    <location>
        <begin position="52"/>
        <end position="75"/>
    </location>
</feature>
<keyword evidence="3 6" id="KW-1133">Transmembrane helix</keyword>
<feature type="region of interest" description="Disordered" evidence="5">
    <location>
        <begin position="481"/>
        <end position="516"/>
    </location>
</feature>